<accession>C0W024</accession>
<dbReference type="AlphaFoldDB" id="C0W024"/>
<protein>
    <submittedName>
        <fullName evidence="1">Uncharacterized protein</fullName>
    </submittedName>
</protein>
<dbReference type="STRING" id="525245.HMPREF0044_0902"/>
<evidence type="ECO:0000313" key="1">
    <source>
        <dbReference type="EMBL" id="EEH63883.1"/>
    </source>
</evidence>
<reference evidence="1 2" key="1">
    <citation type="submission" date="2009-01" db="EMBL/GenBank/DDBJ databases">
        <authorList>
            <person name="Qin X."/>
            <person name="Bachman B."/>
            <person name="Battles P."/>
            <person name="Bell A."/>
            <person name="Bess C."/>
            <person name="Bickham C."/>
            <person name="Chaboub L."/>
            <person name="Chen D."/>
            <person name="Coyle M."/>
            <person name="Deiros D.R."/>
            <person name="Dinh H."/>
            <person name="Forbes L."/>
            <person name="Fowler G."/>
            <person name="Francisco L."/>
            <person name="Fu Q."/>
            <person name="Gubbala S."/>
            <person name="Hale W."/>
            <person name="Han Y."/>
            <person name="Hemphill L."/>
            <person name="Highlander S.K."/>
            <person name="Hirani K."/>
            <person name="Hogues M."/>
            <person name="Jackson L."/>
            <person name="Jakkamsetti A."/>
            <person name="Javaid M."/>
            <person name="Jiang H."/>
            <person name="Korchina V."/>
            <person name="Kovar C."/>
            <person name="Lara F."/>
            <person name="Lee S."/>
            <person name="Mata R."/>
            <person name="Mathew T."/>
            <person name="Moen C."/>
            <person name="Morales K."/>
            <person name="Munidasa M."/>
            <person name="Nazareth L."/>
            <person name="Ngo R."/>
            <person name="Nguyen L."/>
            <person name="Okwuonu G."/>
            <person name="Ongeri F."/>
            <person name="Patil S."/>
            <person name="Petrosino J."/>
            <person name="Pham C."/>
            <person name="Pham P."/>
            <person name="Pu L.-L."/>
            <person name="Puazo M."/>
            <person name="Raj R."/>
            <person name="Reid J."/>
            <person name="Rouhana J."/>
            <person name="Saada N."/>
            <person name="Shang Y."/>
            <person name="Simmons D."/>
            <person name="Thornton R."/>
            <person name="Warren J."/>
            <person name="Weissenberger G."/>
            <person name="Zhang J."/>
            <person name="Zhang L."/>
            <person name="Zhou C."/>
            <person name="Zhu D."/>
            <person name="Muzny D."/>
            <person name="Worley K."/>
            <person name="Gibbs R."/>
        </authorList>
    </citation>
    <scope>NUCLEOTIDE SEQUENCE [LARGE SCALE GENOMIC DNA]</scope>
    <source>
        <strain evidence="1 2">DSM 15436</strain>
    </source>
</reference>
<gene>
    <name evidence="1" type="ORF">HMPREF0044_0902</name>
</gene>
<dbReference type="HOGENOM" id="CLU_1648482_0_0_11"/>
<dbReference type="EMBL" id="ACFG01000030">
    <property type="protein sequence ID" value="EEH63883.1"/>
    <property type="molecule type" value="Genomic_DNA"/>
</dbReference>
<sequence length="160" mass="18026">MTESLKAEITQFLETVYAPTADYRVFVDCVAEDKTLYRDAVALKHAGYYLESAQLYIEFMTKRQSLYLEMLLELFKTTASGGALVEAGRVWQLGIQVADTLLKDEQDAQNALTQLRIHGARFANSIHSETDLRNYLMTISGNPAYVLPAEYVELVAGFTR</sequence>
<keyword evidence="2" id="KW-1185">Reference proteome</keyword>
<evidence type="ECO:0000313" key="2">
    <source>
        <dbReference type="Proteomes" id="UP000010301"/>
    </source>
</evidence>
<proteinExistence type="predicted"/>
<organism evidence="1 2">
    <name type="scientific">Gleimia coleocanis DSM 15436</name>
    <dbReference type="NCBI Taxonomy" id="525245"/>
    <lineage>
        <taxon>Bacteria</taxon>
        <taxon>Bacillati</taxon>
        <taxon>Actinomycetota</taxon>
        <taxon>Actinomycetes</taxon>
        <taxon>Actinomycetales</taxon>
        <taxon>Actinomycetaceae</taxon>
        <taxon>Gleimia</taxon>
    </lineage>
</organism>
<comment type="caution">
    <text evidence="1">The sequence shown here is derived from an EMBL/GenBank/DDBJ whole genome shotgun (WGS) entry which is preliminary data.</text>
</comment>
<dbReference type="RefSeq" id="WP_006546674.1">
    <property type="nucleotide sequence ID" value="NZ_DS999543.1"/>
</dbReference>
<dbReference type="Proteomes" id="UP000010301">
    <property type="component" value="Unassembled WGS sequence"/>
</dbReference>
<name>C0W024_9ACTO</name>